<organism evidence="3 4">
    <name type="scientific">Planococcus antarcticus DSM 14505</name>
    <dbReference type="NCBI Taxonomy" id="1185653"/>
    <lineage>
        <taxon>Bacteria</taxon>
        <taxon>Bacillati</taxon>
        <taxon>Bacillota</taxon>
        <taxon>Bacilli</taxon>
        <taxon>Bacillales</taxon>
        <taxon>Caryophanaceae</taxon>
        <taxon>Planococcus</taxon>
    </lineage>
</organism>
<reference evidence="5" key="2">
    <citation type="submission" date="2016-07" db="EMBL/GenBank/DDBJ databases">
        <authorList>
            <person name="See-Too W.S."/>
        </authorList>
    </citation>
    <scope>NUCLEOTIDE SEQUENCE [LARGE SCALE GENOMIC DNA]</scope>
    <source>
        <strain evidence="5">DSM 14505</strain>
    </source>
</reference>
<dbReference type="AlphaFoldDB" id="A0A1C7DH69"/>
<evidence type="ECO:0000313" key="3">
    <source>
        <dbReference type="EMBL" id="EIM06848.1"/>
    </source>
</evidence>
<accession>A0A1C7DH69</accession>
<proteinExistence type="predicted"/>
<feature type="transmembrane region" description="Helical" evidence="1">
    <location>
        <begin position="38"/>
        <end position="59"/>
    </location>
</feature>
<dbReference type="Proteomes" id="UP000092661">
    <property type="component" value="Chromosome"/>
</dbReference>
<keyword evidence="1" id="KW-0472">Membrane</keyword>
<evidence type="ECO:0000313" key="4">
    <source>
        <dbReference type="Proteomes" id="UP000004725"/>
    </source>
</evidence>
<protein>
    <submittedName>
        <fullName evidence="3">Uncharacterized protein</fullName>
    </submittedName>
</protein>
<keyword evidence="5" id="KW-1185">Reference proteome</keyword>
<dbReference type="RefSeq" id="WP_006829959.1">
    <property type="nucleotide sequence ID" value="NZ_AJYB01000026.1"/>
</dbReference>
<dbReference type="EMBL" id="AJYB01000026">
    <property type="protein sequence ID" value="EIM06848.1"/>
    <property type="molecule type" value="Genomic_DNA"/>
</dbReference>
<dbReference type="EMBL" id="CP016534">
    <property type="protein sequence ID" value="ANU10752.1"/>
    <property type="molecule type" value="Genomic_DNA"/>
</dbReference>
<reference evidence="2" key="3">
    <citation type="submission" date="2016-10" db="EMBL/GenBank/DDBJ databases">
        <authorList>
            <person name="See-Too W.S."/>
        </authorList>
    </citation>
    <scope>NUCLEOTIDE SEQUENCE</scope>
    <source>
        <strain evidence="2">DSM 14505</strain>
    </source>
</reference>
<dbReference type="Proteomes" id="UP000004725">
    <property type="component" value="Unassembled WGS sequence"/>
</dbReference>
<evidence type="ECO:0000256" key="1">
    <source>
        <dbReference type="SAM" id="Phobius"/>
    </source>
</evidence>
<dbReference type="KEGG" id="pana:BBH88_10760"/>
<evidence type="ECO:0000313" key="5">
    <source>
        <dbReference type="Proteomes" id="UP000092661"/>
    </source>
</evidence>
<sequence length="69" mass="7850">MRTKLGTALDIFILVIGPWIIYTRILEIMQNGASVYPVVSVVIVTVAVIFSVYNLYLLVTRKQQNHTKK</sequence>
<reference evidence="3 4" key="1">
    <citation type="journal article" date="2012" name="J. Bacteriol.">
        <title>Genome Sequence of the Antarctic Psychrophile Bacterium Planococcus antarcticus DSM 14505.</title>
        <authorList>
            <person name="Margolles A."/>
            <person name="Gueimonde M."/>
            <person name="Sanchez B."/>
        </authorList>
    </citation>
    <scope>NUCLEOTIDE SEQUENCE [LARGE SCALE GENOMIC DNA]</scope>
    <source>
        <strain evidence="3 4">DSM 14505</strain>
    </source>
</reference>
<feature type="transmembrane region" description="Helical" evidence="1">
    <location>
        <begin position="7"/>
        <end position="26"/>
    </location>
</feature>
<gene>
    <name evidence="3" type="ORF">A1A1_09891</name>
    <name evidence="2" type="ORF">BBH88_10760</name>
</gene>
<dbReference type="eggNOG" id="ENOG50346IE">
    <property type="taxonomic scope" value="Bacteria"/>
</dbReference>
<evidence type="ECO:0000313" key="2">
    <source>
        <dbReference type="EMBL" id="ANU10752.1"/>
    </source>
</evidence>
<dbReference type="OrthoDB" id="2454490at2"/>
<name>A0A1C7DH69_9BACL</name>
<keyword evidence="1" id="KW-1133">Transmembrane helix</keyword>
<keyword evidence="1" id="KW-0812">Transmembrane</keyword>